<feature type="signal peptide" evidence="1">
    <location>
        <begin position="1"/>
        <end position="23"/>
    </location>
</feature>
<proteinExistence type="predicted"/>
<dbReference type="Pfam" id="PF11412">
    <property type="entry name" value="DsbD_N"/>
    <property type="match status" value="1"/>
</dbReference>
<sequence>MKKLIPHLAALALGLIAPLPATAQALEAVNAARLLPGWRAEDGTHMAALELRLAPGWKTYWRAPGDIGIPPRFDWRGSQNLAGVEIEWPTPERIDQGGMMAIGYHGTLILPLRVLPQAGGDVALDGSVELGVCRDVCIPLTLDLAADLPSGASKRDPRIIAALADRPMGAAEAGVGRVACTIAPGKQGRLALRAEIALPPVGGAETLVIEAADPNIWIAPPRLARQGGTLIAETQLAHVEGRAFALDRSGLRLTVIGEGSAVDIKGCPAG</sequence>
<reference evidence="3 4" key="1">
    <citation type="submission" date="2024-10" db="EMBL/GenBank/DDBJ databases">
        <authorList>
            <person name="Yang X.-N."/>
        </authorList>
    </citation>
    <scope>NUCLEOTIDE SEQUENCE [LARGE SCALE GENOMIC DNA]</scope>
    <source>
        <strain evidence="3 4">CAU 1059</strain>
    </source>
</reference>
<name>A0ABW7I9Q6_9RHOB</name>
<keyword evidence="1" id="KW-0732">Signal</keyword>
<evidence type="ECO:0000256" key="1">
    <source>
        <dbReference type="SAM" id="SignalP"/>
    </source>
</evidence>
<feature type="chain" id="PRO_5045105383" evidence="1">
    <location>
        <begin position="24"/>
        <end position="270"/>
    </location>
</feature>
<feature type="domain" description="Thiol:disulfide interchange protein DsbD N-terminal" evidence="2">
    <location>
        <begin position="32"/>
        <end position="141"/>
    </location>
</feature>
<accession>A0ABW7I9Q6</accession>
<gene>
    <name evidence="3" type="ORF">ACGRVM_13465</name>
</gene>
<comment type="caution">
    <text evidence="3">The sequence shown here is derived from an EMBL/GenBank/DDBJ whole genome shotgun (WGS) entry which is preliminary data.</text>
</comment>
<protein>
    <submittedName>
        <fullName evidence="3">Protein-disulfide reductase DsbD domain-containing protein</fullName>
    </submittedName>
</protein>
<evidence type="ECO:0000259" key="2">
    <source>
        <dbReference type="Pfam" id="PF11412"/>
    </source>
</evidence>
<dbReference type="RefSeq" id="WP_377172400.1">
    <property type="nucleotide sequence ID" value="NZ_JBHTJC010000003.1"/>
</dbReference>
<dbReference type="InterPro" id="IPR028250">
    <property type="entry name" value="DsbDN"/>
</dbReference>
<organism evidence="3 4">
    <name type="scientific">Roseovarius aquimarinus</name>
    <dbReference type="NCBI Taxonomy" id="1229156"/>
    <lineage>
        <taxon>Bacteria</taxon>
        <taxon>Pseudomonadati</taxon>
        <taxon>Pseudomonadota</taxon>
        <taxon>Alphaproteobacteria</taxon>
        <taxon>Rhodobacterales</taxon>
        <taxon>Roseobacteraceae</taxon>
        <taxon>Roseovarius</taxon>
    </lineage>
</organism>
<dbReference type="EMBL" id="JBIHMM010000003">
    <property type="protein sequence ID" value="MFH0254909.1"/>
    <property type="molecule type" value="Genomic_DNA"/>
</dbReference>
<keyword evidence="4" id="KW-1185">Reference proteome</keyword>
<evidence type="ECO:0000313" key="4">
    <source>
        <dbReference type="Proteomes" id="UP001607157"/>
    </source>
</evidence>
<dbReference type="Proteomes" id="UP001607157">
    <property type="component" value="Unassembled WGS sequence"/>
</dbReference>
<evidence type="ECO:0000313" key="3">
    <source>
        <dbReference type="EMBL" id="MFH0254909.1"/>
    </source>
</evidence>